<keyword evidence="4" id="KW-1133">Transmembrane helix</keyword>
<dbReference type="Pfam" id="PF25967">
    <property type="entry name" value="RND-MFP_C"/>
    <property type="match status" value="1"/>
</dbReference>
<evidence type="ECO:0000256" key="3">
    <source>
        <dbReference type="SAM" id="Coils"/>
    </source>
</evidence>
<evidence type="ECO:0000259" key="5">
    <source>
        <dbReference type="Pfam" id="PF25967"/>
    </source>
</evidence>
<accession>A0A8J7E0B8</accession>
<evidence type="ECO:0000313" key="7">
    <source>
        <dbReference type="Proteomes" id="UP000654482"/>
    </source>
</evidence>
<comment type="subcellular location">
    <subcellularLocation>
        <location evidence="1">Cell envelope</location>
    </subcellularLocation>
</comment>
<dbReference type="InterPro" id="IPR050465">
    <property type="entry name" value="UPF0194_transport"/>
</dbReference>
<evidence type="ECO:0000256" key="2">
    <source>
        <dbReference type="ARBA" id="ARBA00023054"/>
    </source>
</evidence>
<reference evidence="6" key="1">
    <citation type="submission" date="2020-10" db="EMBL/GenBank/DDBJ databases">
        <authorList>
            <person name="Castelo-Branco R."/>
            <person name="Eusebio N."/>
            <person name="Adriana R."/>
            <person name="Vieira A."/>
            <person name="Brugerolle De Fraissinette N."/>
            <person name="Rezende De Castro R."/>
            <person name="Schneider M.P."/>
            <person name="Vasconcelos V."/>
            <person name="Leao P.N."/>
        </authorList>
    </citation>
    <scope>NUCLEOTIDE SEQUENCE</scope>
    <source>
        <strain evidence="6">LEGE 07157</strain>
    </source>
</reference>
<keyword evidence="4" id="KW-0812">Transmembrane</keyword>
<gene>
    <name evidence="6" type="ORF">IQ249_18560</name>
</gene>
<dbReference type="Gene3D" id="2.40.30.170">
    <property type="match status" value="1"/>
</dbReference>
<keyword evidence="2 3" id="KW-0175">Coiled coil</keyword>
<comment type="caution">
    <text evidence="6">The sequence shown here is derived from an EMBL/GenBank/DDBJ whole genome shotgun (WGS) entry which is preliminary data.</text>
</comment>
<sequence length="485" mass="53738">MEQSSQKQFKKGIRWLVGSGAIALLGIGGFFLYTQKLKPSTDAATVSLLDVELDRVEDTINESGVVELGDQQTLESAIDGGVVERVAVREDSAIAVGQVLVILREPTRETVLAQKRLEIQKEQLQLTRHQEKVAEAKKKLDLAQRELGAIARGTEVRAKELKLTRDREKILEQKSKIARLQTELRELEQLLEKEFIAANEVRQKRDDILNAQAQLRDAELTAQQTNLELQNLHQERQNTRDEKTQAVLAAQGEVKQAQLAVNTSLRQLEDLQLQLRQERQKLQQSVITSTINGKAIEISVKPGDVVKLGDPLLTIGNPRQEQIALNLNPLDARRVQPNQKVRVSVIGPDAQKFPGKIQTIANIATQSTGEIGGRQDGQATVRAIARLDTPSGTLIPGSSVNVEIILAQRERVIALSTEMIQREGEEAFVWARNERGEAEKRPVTLGLEGLTTVEIKSGLKPRDRVVVPSPDLELQPGMTLIPEGE</sequence>
<feature type="domain" description="Multidrug resistance protein MdtA-like C-terminal permuted SH3" evidence="5">
    <location>
        <begin position="421"/>
        <end position="467"/>
    </location>
</feature>
<protein>
    <submittedName>
        <fullName evidence="6">HlyD family efflux transporter periplasmic adaptor subunit</fullName>
    </submittedName>
</protein>
<dbReference type="SUPFAM" id="SSF111369">
    <property type="entry name" value="HlyD-like secretion proteins"/>
    <property type="match status" value="1"/>
</dbReference>
<dbReference type="AlphaFoldDB" id="A0A8J7E0B8"/>
<dbReference type="Proteomes" id="UP000654482">
    <property type="component" value="Unassembled WGS sequence"/>
</dbReference>
<dbReference type="RefSeq" id="WP_194030991.1">
    <property type="nucleotide sequence ID" value="NZ_JADEWZ010000033.1"/>
</dbReference>
<proteinExistence type="predicted"/>
<keyword evidence="7" id="KW-1185">Reference proteome</keyword>
<feature type="coiled-coil region" evidence="3">
    <location>
        <begin position="112"/>
        <end position="288"/>
    </location>
</feature>
<evidence type="ECO:0000313" key="6">
    <source>
        <dbReference type="EMBL" id="MBE9117903.1"/>
    </source>
</evidence>
<dbReference type="InterPro" id="IPR058627">
    <property type="entry name" value="MdtA-like_C"/>
</dbReference>
<dbReference type="EMBL" id="JADEWZ010000033">
    <property type="protein sequence ID" value="MBE9117903.1"/>
    <property type="molecule type" value="Genomic_DNA"/>
</dbReference>
<dbReference type="Gene3D" id="2.40.420.20">
    <property type="match status" value="1"/>
</dbReference>
<evidence type="ECO:0000256" key="4">
    <source>
        <dbReference type="SAM" id="Phobius"/>
    </source>
</evidence>
<evidence type="ECO:0000256" key="1">
    <source>
        <dbReference type="ARBA" id="ARBA00004196"/>
    </source>
</evidence>
<dbReference type="PANTHER" id="PTHR32347">
    <property type="entry name" value="EFFLUX SYSTEM COMPONENT YKNX-RELATED"/>
    <property type="match status" value="1"/>
</dbReference>
<dbReference type="GO" id="GO:0030313">
    <property type="term" value="C:cell envelope"/>
    <property type="evidence" value="ECO:0007669"/>
    <property type="project" value="UniProtKB-SubCell"/>
</dbReference>
<keyword evidence="4" id="KW-0472">Membrane</keyword>
<feature type="transmembrane region" description="Helical" evidence="4">
    <location>
        <begin position="12"/>
        <end position="33"/>
    </location>
</feature>
<name>A0A8J7E0B8_9CYAN</name>
<organism evidence="6 7">
    <name type="scientific">Lusitaniella coriacea LEGE 07157</name>
    <dbReference type="NCBI Taxonomy" id="945747"/>
    <lineage>
        <taxon>Bacteria</taxon>
        <taxon>Bacillati</taxon>
        <taxon>Cyanobacteriota</taxon>
        <taxon>Cyanophyceae</taxon>
        <taxon>Spirulinales</taxon>
        <taxon>Lusitaniellaceae</taxon>
        <taxon>Lusitaniella</taxon>
    </lineage>
</organism>